<accession>A0A6J5LL53</accession>
<evidence type="ECO:0000313" key="1">
    <source>
        <dbReference type="EMBL" id="CAB4134202.1"/>
    </source>
</evidence>
<name>A0A6J5LL53_9CAUD</name>
<reference evidence="1" key="1">
    <citation type="submission" date="2020-04" db="EMBL/GenBank/DDBJ databases">
        <authorList>
            <person name="Chiriac C."/>
            <person name="Salcher M."/>
            <person name="Ghai R."/>
            <person name="Kavagutti S V."/>
        </authorList>
    </citation>
    <scope>NUCLEOTIDE SEQUENCE</scope>
</reference>
<protein>
    <submittedName>
        <fullName evidence="1">Uncharacterized protein</fullName>
    </submittedName>
</protein>
<sequence length="84" mass="9610">MSKSVTQCNTAKVVKSCKSRDPYAVFLDISSEMHAPRVSLLDRIKTQSHIFGLGYDETTQLAEWITDSEPEDDLDDSWQNIRPY</sequence>
<gene>
    <name evidence="1" type="ORF">UFOVP273_27</name>
</gene>
<proteinExistence type="predicted"/>
<dbReference type="EMBL" id="LR796284">
    <property type="protein sequence ID" value="CAB4134202.1"/>
    <property type="molecule type" value="Genomic_DNA"/>
</dbReference>
<organism evidence="1">
    <name type="scientific">uncultured Caudovirales phage</name>
    <dbReference type="NCBI Taxonomy" id="2100421"/>
    <lineage>
        <taxon>Viruses</taxon>
        <taxon>Duplodnaviria</taxon>
        <taxon>Heunggongvirae</taxon>
        <taxon>Uroviricota</taxon>
        <taxon>Caudoviricetes</taxon>
        <taxon>Peduoviridae</taxon>
        <taxon>Maltschvirus</taxon>
        <taxon>Maltschvirus maltsch</taxon>
    </lineage>
</organism>